<comment type="caution">
    <text evidence="1">The sequence shown here is derived from an EMBL/GenBank/DDBJ whole genome shotgun (WGS) entry which is preliminary data.</text>
</comment>
<dbReference type="RefSeq" id="WP_157308785.1">
    <property type="nucleotide sequence ID" value="NZ_WRXN01000013.1"/>
</dbReference>
<evidence type="ECO:0000313" key="1">
    <source>
        <dbReference type="EMBL" id="MVT11358.1"/>
    </source>
</evidence>
<dbReference type="Proteomes" id="UP000461730">
    <property type="component" value="Unassembled WGS sequence"/>
</dbReference>
<dbReference type="EMBL" id="WRXN01000013">
    <property type="protein sequence ID" value="MVT11358.1"/>
    <property type="molecule type" value="Genomic_DNA"/>
</dbReference>
<sequence length="74" mass="7708">MGILWSTGIVKHVCKPPALLCISLLCLGKTILLTQYRNVPAGSAGVATWMPASILNMGIVGGRNLIYAAIVISG</sequence>
<protein>
    <submittedName>
        <fullName evidence="1">Uncharacterized protein</fullName>
    </submittedName>
</protein>
<name>A0A7K1UAQ5_9BACT</name>
<dbReference type="AlphaFoldDB" id="A0A7K1UAQ5"/>
<reference evidence="1 2" key="1">
    <citation type="submission" date="2019-12" db="EMBL/GenBank/DDBJ databases">
        <title>Chitinophaga sp. strain ysch24 (GDMCC 1.1355), whole genome shotgun sequence.</title>
        <authorList>
            <person name="Zhang X."/>
        </authorList>
    </citation>
    <scope>NUCLEOTIDE SEQUENCE [LARGE SCALE GENOMIC DNA]</scope>
    <source>
        <strain evidence="2">ysch24</strain>
    </source>
</reference>
<organism evidence="1 2">
    <name type="scientific">Chitinophaga tropicalis</name>
    <dbReference type="NCBI Taxonomy" id="2683588"/>
    <lineage>
        <taxon>Bacteria</taxon>
        <taxon>Pseudomonadati</taxon>
        <taxon>Bacteroidota</taxon>
        <taxon>Chitinophagia</taxon>
        <taxon>Chitinophagales</taxon>
        <taxon>Chitinophagaceae</taxon>
        <taxon>Chitinophaga</taxon>
    </lineage>
</organism>
<proteinExistence type="predicted"/>
<accession>A0A7K1UAQ5</accession>
<keyword evidence="2" id="KW-1185">Reference proteome</keyword>
<evidence type="ECO:0000313" key="2">
    <source>
        <dbReference type="Proteomes" id="UP000461730"/>
    </source>
</evidence>
<gene>
    <name evidence="1" type="ORF">GO493_24040</name>
</gene>